<name>A0A484I4J1_9ARCH</name>
<keyword evidence="2" id="KW-1185">Reference proteome</keyword>
<protein>
    <submittedName>
        <fullName evidence="1">Uncharacterized protein</fullName>
    </submittedName>
</protein>
<dbReference type="AlphaFoldDB" id="A0A484I4J1"/>
<reference evidence="1 2" key="1">
    <citation type="submission" date="2019-02" db="EMBL/GenBank/DDBJ databases">
        <authorList>
            <person name="Lehtovirta-Morley E L."/>
        </authorList>
    </citation>
    <scope>NUCLEOTIDE SEQUENCE [LARGE SCALE GENOMIC DNA]</scope>
    <source>
        <strain evidence="1">NFRAN1</strain>
    </source>
</reference>
<dbReference type="Proteomes" id="UP000294299">
    <property type="component" value="Chromosome NFRAN"/>
</dbReference>
<dbReference type="KEGG" id="nfn:NFRAN_0254"/>
<organism evidence="1 2">
    <name type="scientific">Candidatus Nitrosocosmicus franklandianus</name>
    <dbReference type="NCBI Taxonomy" id="1798806"/>
    <lineage>
        <taxon>Archaea</taxon>
        <taxon>Nitrososphaerota</taxon>
        <taxon>Nitrososphaeria</taxon>
        <taxon>Nitrososphaerales</taxon>
        <taxon>Nitrososphaeraceae</taxon>
        <taxon>Candidatus Nitrosocosmicus</taxon>
    </lineage>
</organism>
<accession>A0A484I4J1</accession>
<sequence>MSHPNAKQIIEANSTALLFNKGNDPGNPRQIGQVFSLGNEFL</sequence>
<gene>
    <name evidence="1" type="ORF">NFRAN_0254</name>
</gene>
<evidence type="ECO:0000313" key="2">
    <source>
        <dbReference type="Proteomes" id="UP000294299"/>
    </source>
</evidence>
<dbReference type="EMBL" id="LR216287">
    <property type="protein sequence ID" value="VFJ12575.1"/>
    <property type="molecule type" value="Genomic_DNA"/>
</dbReference>
<evidence type="ECO:0000313" key="1">
    <source>
        <dbReference type="EMBL" id="VFJ12575.1"/>
    </source>
</evidence>
<proteinExistence type="predicted"/>